<dbReference type="PRINTS" id="PR00481">
    <property type="entry name" value="LAMNOPPTDASE"/>
</dbReference>
<keyword evidence="5" id="KW-0464">Manganese</keyword>
<dbReference type="OrthoDB" id="9809354at2"/>
<dbReference type="SUPFAM" id="SSF53187">
    <property type="entry name" value="Zn-dependent exopeptidases"/>
    <property type="match status" value="1"/>
</dbReference>
<comment type="similarity">
    <text evidence="1">Belongs to the peptidase M17 family.</text>
</comment>
<proteinExistence type="inferred from homology"/>
<evidence type="ECO:0000256" key="3">
    <source>
        <dbReference type="ARBA" id="ARBA00022670"/>
    </source>
</evidence>
<evidence type="ECO:0000313" key="8">
    <source>
        <dbReference type="Proteomes" id="UP000248079"/>
    </source>
</evidence>
<evidence type="ECO:0000256" key="5">
    <source>
        <dbReference type="ARBA" id="ARBA00023211"/>
    </source>
</evidence>
<dbReference type="InterPro" id="IPR011356">
    <property type="entry name" value="Leucine_aapep/pepB"/>
</dbReference>
<comment type="caution">
    <text evidence="7">The sequence shown here is derived from an EMBL/GenBank/DDBJ whole genome shotgun (WGS) entry which is preliminary data.</text>
</comment>
<dbReference type="Pfam" id="PF00883">
    <property type="entry name" value="Peptidase_M17"/>
    <property type="match status" value="1"/>
</dbReference>
<sequence length="479" mass="52748">MNIDLLTPNISVDAKNVFYLARIENYKSLPLTENEIQYLTQQVENEVSLIELNQYTRKIFVHVSSIENPKYKDNEKMRKLGNALHSKVQESKISELVVVDFTLKKEVVLPILEGLSLSNYQFIKYLKDTKKVKHCLGEVHVQSDVLDEKDMDELKAVCEAVKHARNLVNEPLSFLTAQKLSEEIKRMADESGFCVEVFEKNKIQSLKMGGLLAVNKGSIDEPTFSILEWKPGNAKNTNPIVFVGKGIVYDTGGLSLKPTKDSMDLMKSDMGGAASVAGALYAIAKAKLPVHVIGLIPATDNRPGGNAYAPGDIIKMHNGLNVEVLNTDAEGRLILADALSYAKKYDPEFVVDLATLTGAAAVAIGKYGVVAMGNEESADKMVQLKNSGNNTYERVVEFPFWEEYGELIKSDIADLKNIGGRDGGAITAGKFLEHFTDYPWVHIDIAGPAFLGATDNYRGKGGTGVGVRLLYDFIKNYQS</sequence>
<keyword evidence="3" id="KW-0645">Protease</keyword>
<dbReference type="CDD" id="cd00433">
    <property type="entry name" value="Peptidase_M17"/>
    <property type="match status" value="1"/>
</dbReference>
<feature type="domain" description="Cytosol aminopeptidase" evidence="6">
    <location>
        <begin position="326"/>
        <end position="333"/>
    </location>
</feature>
<keyword evidence="8" id="KW-1185">Reference proteome</keyword>
<gene>
    <name evidence="7" type="ORF">DF185_18040</name>
</gene>
<evidence type="ECO:0000256" key="1">
    <source>
        <dbReference type="ARBA" id="ARBA00009528"/>
    </source>
</evidence>
<protein>
    <submittedName>
        <fullName evidence="7">Peptidase M17</fullName>
    </submittedName>
</protein>
<dbReference type="Proteomes" id="UP000248079">
    <property type="component" value="Unassembled WGS sequence"/>
</dbReference>
<organism evidence="7 8">
    <name type="scientific">Marinifilum breve</name>
    <dbReference type="NCBI Taxonomy" id="2184082"/>
    <lineage>
        <taxon>Bacteria</taxon>
        <taxon>Pseudomonadati</taxon>
        <taxon>Bacteroidota</taxon>
        <taxon>Bacteroidia</taxon>
        <taxon>Marinilabiliales</taxon>
        <taxon>Marinifilaceae</taxon>
    </lineage>
</organism>
<dbReference type="GO" id="GO:0070006">
    <property type="term" value="F:metalloaminopeptidase activity"/>
    <property type="evidence" value="ECO:0007669"/>
    <property type="project" value="InterPro"/>
</dbReference>
<evidence type="ECO:0000259" key="6">
    <source>
        <dbReference type="PROSITE" id="PS00631"/>
    </source>
</evidence>
<evidence type="ECO:0000313" key="7">
    <source>
        <dbReference type="EMBL" id="PXX97868.1"/>
    </source>
</evidence>
<dbReference type="AlphaFoldDB" id="A0A2V3ZT00"/>
<dbReference type="GO" id="GO:0006508">
    <property type="term" value="P:proteolysis"/>
    <property type="evidence" value="ECO:0007669"/>
    <property type="project" value="UniProtKB-KW"/>
</dbReference>
<dbReference type="Gene3D" id="3.40.630.10">
    <property type="entry name" value="Zn peptidases"/>
    <property type="match status" value="1"/>
</dbReference>
<dbReference type="GO" id="GO:0030145">
    <property type="term" value="F:manganese ion binding"/>
    <property type="evidence" value="ECO:0007669"/>
    <property type="project" value="InterPro"/>
</dbReference>
<dbReference type="Gene3D" id="3.40.220.10">
    <property type="entry name" value="Leucine Aminopeptidase, subunit E, domain 1"/>
    <property type="match status" value="1"/>
</dbReference>
<evidence type="ECO:0000256" key="4">
    <source>
        <dbReference type="ARBA" id="ARBA00022801"/>
    </source>
</evidence>
<dbReference type="InterPro" id="IPR000819">
    <property type="entry name" value="Peptidase_M17_C"/>
</dbReference>
<name>A0A2V3ZT00_9BACT</name>
<dbReference type="PANTHER" id="PTHR11963:SF23">
    <property type="entry name" value="CYTOSOL AMINOPEPTIDASE"/>
    <property type="match status" value="1"/>
</dbReference>
<keyword evidence="2" id="KW-0031">Aminopeptidase</keyword>
<dbReference type="PROSITE" id="PS00631">
    <property type="entry name" value="CYTOSOL_AP"/>
    <property type="match status" value="1"/>
</dbReference>
<dbReference type="PANTHER" id="PTHR11963">
    <property type="entry name" value="LEUCINE AMINOPEPTIDASE-RELATED"/>
    <property type="match status" value="1"/>
</dbReference>
<accession>A0A2V3ZT00</accession>
<dbReference type="InterPro" id="IPR043472">
    <property type="entry name" value="Macro_dom-like"/>
</dbReference>
<keyword evidence="4" id="KW-0378">Hydrolase</keyword>
<reference evidence="7 8" key="1">
    <citation type="submission" date="2018-05" db="EMBL/GenBank/DDBJ databases">
        <title>Marinifilum breve JC075T sp. nov., a marine bacterium isolated from Yongle Blue Hole in the South China Sea.</title>
        <authorList>
            <person name="Fu T."/>
        </authorList>
    </citation>
    <scope>NUCLEOTIDE SEQUENCE [LARGE SCALE GENOMIC DNA]</scope>
    <source>
        <strain evidence="7 8">JC075</strain>
    </source>
</reference>
<evidence type="ECO:0000256" key="2">
    <source>
        <dbReference type="ARBA" id="ARBA00022438"/>
    </source>
</evidence>
<dbReference type="EMBL" id="QFLI01000009">
    <property type="protein sequence ID" value="PXX97868.1"/>
    <property type="molecule type" value="Genomic_DNA"/>
</dbReference>
<dbReference type="RefSeq" id="WP_110362233.1">
    <property type="nucleotide sequence ID" value="NZ_QFLI01000009.1"/>
</dbReference>
<dbReference type="GO" id="GO:0005737">
    <property type="term" value="C:cytoplasm"/>
    <property type="evidence" value="ECO:0007669"/>
    <property type="project" value="InterPro"/>
</dbReference>